<evidence type="ECO:0000259" key="6">
    <source>
        <dbReference type="Pfam" id="PF04893"/>
    </source>
</evidence>
<comment type="caution">
    <text evidence="7">The sequence shown here is derived from an EMBL/GenBank/DDBJ whole genome shotgun (WGS) entry which is preliminary data.</text>
</comment>
<feature type="domain" description="Yip1" evidence="6">
    <location>
        <begin position="11"/>
        <end position="224"/>
    </location>
</feature>
<evidence type="ECO:0000256" key="2">
    <source>
        <dbReference type="ARBA" id="ARBA00022692"/>
    </source>
</evidence>
<keyword evidence="3 5" id="KW-1133">Transmembrane helix</keyword>
<keyword evidence="4 5" id="KW-0472">Membrane</keyword>
<reference evidence="7 8" key="1">
    <citation type="submission" date="2022-08" db="EMBL/GenBank/DDBJ databases">
        <title>Reclassification of Massilia species as members of the genera Telluria, Duganella, Pseudoduganella, Mokoshia gen. nov. and Zemynaea gen. nov. using orthogonal and non-orthogonal genome-based approaches.</title>
        <authorList>
            <person name="Bowman J.P."/>
        </authorList>
    </citation>
    <scope>NUCLEOTIDE SEQUENCE [LARGE SCALE GENOMIC DNA]</scope>
    <source>
        <strain evidence="7 8">JCM 31316</strain>
    </source>
</reference>
<dbReference type="RefSeq" id="WP_258815950.1">
    <property type="nucleotide sequence ID" value="NZ_JANUGW010000004.1"/>
</dbReference>
<accession>A0ABT1ZNR1</accession>
<evidence type="ECO:0000256" key="5">
    <source>
        <dbReference type="SAM" id="Phobius"/>
    </source>
</evidence>
<feature type="transmembrane region" description="Helical" evidence="5">
    <location>
        <begin position="30"/>
        <end position="48"/>
    </location>
</feature>
<dbReference type="Proteomes" id="UP001204151">
    <property type="component" value="Unassembled WGS sequence"/>
</dbReference>
<keyword evidence="2 5" id="KW-0812">Transmembrane</keyword>
<feature type="transmembrane region" description="Helical" evidence="5">
    <location>
        <begin position="207"/>
        <end position="229"/>
    </location>
</feature>
<feature type="transmembrane region" description="Helical" evidence="5">
    <location>
        <begin position="178"/>
        <end position="200"/>
    </location>
</feature>
<feature type="transmembrane region" description="Helical" evidence="5">
    <location>
        <begin position="120"/>
        <end position="146"/>
    </location>
</feature>
<evidence type="ECO:0000256" key="4">
    <source>
        <dbReference type="ARBA" id="ARBA00023136"/>
    </source>
</evidence>
<sequence length="231" mass="25211">MAAQPLFDIGNVILEPTPTFARIKGRTHGWLPLLLLILSSLAVAMWWVNSTDFVWLREQIMIGHTDAKPEIRAAMEHSLTPTFLMWSTGLTTVLGTPLVFAASALYYFLAGKVMGAPIGFGKWFGFAAWVSVPRLLALPLSALQILTSHGRVTMEDLSMVSLNYLVFHLPQSSPWAGLLYSIDLPAIWTVALSVIGLRVWTGRSTGACATAALIPWAIVYGLWAAKIAFVG</sequence>
<evidence type="ECO:0000256" key="1">
    <source>
        <dbReference type="ARBA" id="ARBA00004141"/>
    </source>
</evidence>
<name>A0ABT1ZNR1_9BURK</name>
<dbReference type="InterPro" id="IPR006977">
    <property type="entry name" value="Yip1_dom"/>
</dbReference>
<proteinExistence type="predicted"/>
<organism evidence="7 8">
    <name type="scientific">Massilia pinisoli</name>
    <dbReference type="NCBI Taxonomy" id="1772194"/>
    <lineage>
        <taxon>Bacteria</taxon>
        <taxon>Pseudomonadati</taxon>
        <taxon>Pseudomonadota</taxon>
        <taxon>Betaproteobacteria</taxon>
        <taxon>Burkholderiales</taxon>
        <taxon>Oxalobacteraceae</taxon>
        <taxon>Telluria group</taxon>
        <taxon>Massilia</taxon>
    </lineage>
</organism>
<gene>
    <name evidence="7" type="ORF">NX784_07050</name>
</gene>
<evidence type="ECO:0000313" key="8">
    <source>
        <dbReference type="Proteomes" id="UP001204151"/>
    </source>
</evidence>
<protein>
    <submittedName>
        <fullName evidence="7">YIP1 family protein</fullName>
    </submittedName>
</protein>
<evidence type="ECO:0000313" key="7">
    <source>
        <dbReference type="EMBL" id="MCS0581344.1"/>
    </source>
</evidence>
<comment type="subcellular location">
    <subcellularLocation>
        <location evidence="1">Membrane</location>
        <topology evidence="1">Multi-pass membrane protein</topology>
    </subcellularLocation>
</comment>
<evidence type="ECO:0000256" key="3">
    <source>
        <dbReference type="ARBA" id="ARBA00022989"/>
    </source>
</evidence>
<dbReference type="Pfam" id="PF04893">
    <property type="entry name" value="Yip1"/>
    <property type="match status" value="1"/>
</dbReference>
<keyword evidence="8" id="KW-1185">Reference proteome</keyword>
<dbReference type="EMBL" id="JANUGW010000004">
    <property type="protein sequence ID" value="MCS0581344.1"/>
    <property type="molecule type" value="Genomic_DNA"/>
</dbReference>
<feature type="transmembrane region" description="Helical" evidence="5">
    <location>
        <begin position="83"/>
        <end position="108"/>
    </location>
</feature>